<comment type="function">
    <text evidence="11">Participates in chain elongation of fatty acids. Catalyzes the reduction of trans-2-enoyl-CoAs of varying chain lengths from 6:1 to 16:1, having maximum activity with 10:1 CoA. Has no 2,4-dienoyl-CoA reductase activity.</text>
</comment>
<dbReference type="Pfam" id="PF13561">
    <property type="entry name" value="adh_short_C2"/>
    <property type="match status" value="1"/>
</dbReference>
<evidence type="ECO:0000256" key="18">
    <source>
        <dbReference type="ARBA" id="ARBA00049251"/>
    </source>
</evidence>
<evidence type="ECO:0000256" key="15">
    <source>
        <dbReference type="ARBA" id="ARBA00047570"/>
    </source>
</evidence>
<gene>
    <name evidence="21" type="ORF">DVH21_26485</name>
</gene>
<evidence type="ECO:0000256" key="20">
    <source>
        <dbReference type="ARBA" id="ARBA00049559"/>
    </source>
</evidence>
<evidence type="ECO:0000256" key="10">
    <source>
        <dbReference type="ARBA" id="ARBA00023160"/>
    </source>
</evidence>
<evidence type="ECO:0000256" key="2">
    <source>
        <dbReference type="ARBA" id="ARBA00005189"/>
    </source>
</evidence>
<evidence type="ECO:0000256" key="6">
    <source>
        <dbReference type="ARBA" id="ARBA00022857"/>
    </source>
</evidence>
<sequence>MTRGDDTGVAVLRAGVLAGRHAVVTGAGSGIGRAVAIRLAELGAHVTGLGRHADTLAATGEAITGEAATGGGRYTYAVCDVRDHDRAAATLAEAGEAHGIDLLVNNAGGQFFAPATRISAGGWAAVVDLNLTSVFHLTTAAYPYLRRSRGAVVNMSLSGVERGGQGMAHAVAARAGVLGLTRTLALEWAADGIRLNCLGPGTVLTAALDAEADRHVRDNLVDRATPLRRPTRAEEVAELVAFLAGPAATMMTGQLIQLDGGAHLGPGLHMLAEAYR</sequence>
<comment type="catalytic activity">
    <reaction evidence="19">
        <text>(2E)-decenoyl-CoA + NADPH + H(+) = decanoyl-CoA + NADP(+)</text>
        <dbReference type="Rhea" id="RHEA:44960"/>
        <dbReference type="ChEBI" id="CHEBI:15378"/>
        <dbReference type="ChEBI" id="CHEBI:57783"/>
        <dbReference type="ChEBI" id="CHEBI:58349"/>
        <dbReference type="ChEBI" id="CHEBI:61406"/>
        <dbReference type="ChEBI" id="CHEBI:61430"/>
    </reaction>
    <physiologicalReaction direction="left-to-right" evidence="19">
        <dbReference type="Rhea" id="RHEA:44961"/>
    </physiologicalReaction>
</comment>
<proteinExistence type="predicted"/>
<organism evidence="21 22">
    <name type="scientific">Micromonospora aurantiaca</name>
    <name type="common">nom. illeg.</name>
    <dbReference type="NCBI Taxonomy" id="47850"/>
    <lineage>
        <taxon>Bacteria</taxon>
        <taxon>Bacillati</taxon>
        <taxon>Actinomycetota</taxon>
        <taxon>Actinomycetes</taxon>
        <taxon>Micromonosporales</taxon>
        <taxon>Micromonosporaceae</taxon>
        <taxon>Micromonospora</taxon>
    </lineage>
</organism>
<evidence type="ECO:0000256" key="1">
    <source>
        <dbReference type="ARBA" id="ARBA00004275"/>
    </source>
</evidence>
<evidence type="ECO:0000313" key="21">
    <source>
        <dbReference type="EMBL" id="AXH93202.1"/>
    </source>
</evidence>
<dbReference type="FunFam" id="3.40.50.720:FF:000084">
    <property type="entry name" value="Short-chain dehydrogenase reductase"/>
    <property type="match status" value="1"/>
</dbReference>
<evidence type="ECO:0000256" key="14">
    <source>
        <dbReference type="ARBA" id="ARBA00041063"/>
    </source>
</evidence>
<dbReference type="GO" id="GO:0019166">
    <property type="term" value="F:trans-2-enoyl-CoA reductase (NADPH) activity"/>
    <property type="evidence" value="ECO:0007669"/>
    <property type="project" value="UniProtKB-EC"/>
</dbReference>
<evidence type="ECO:0000256" key="11">
    <source>
        <dbReference type="ARBA" id="ARBA00037124"/>
    </source>
</evidence>
<dbReference type="PANTHER" id="PTHR24317:SF7">
    <property type="entry name" value="PEROXISOMAL TRANS-2-ENOYL-COA REDUCTASE"/>
    <property type="match status" value="1"/>
</dbReference>
<evidence type="ECO:0000256" key="12">
    <source>
        <dbReference type="ARBA" id="ARBA00038622"/>
    </source>
</evidence>
<keyword evidence="10" id="KW-0275">Fatty acid biosynthesis</keyword>
<protein>
    <recommendedName>
        <fullName evidence="14">Peroxisomal trans-2-enoyl-CoA reductase</fullName>
        <ecNumber evidence="13">1.3.1.38</ecNumber>
    </recommendedName>
</protein>
<evidence type="ECO:0000256" key="4">
    <source>
        <dbReference type="ARBA" id="ARBA00022553"/>
    </source>
</evidence>
<name>A0A6N3K6D4_9ACTN</name>
<evidence type="ECO:0000256" key="9">
    <source>
        <dbReference type="ARBA" id="ARBA00023140"/>
    </source>
</evidence>
<reference evidence="21 22" key="2">
    <citation type="submission" date="2018-08" db="EMBL/GenBank/DDBJ databases">
        <title>Streptomyces kandeliansis sp. nov., an endophytic bacterium isolated from mangrove plant.</title>
        <authorList>
            <person name="Wang R."/>
        </authorList>
    </citation>
    <scope>NUCLEOTIDE SEQUENCE [LARGE SCALE GENOMIC DNA]</scope>
    <source>
        <strain evidence="22">H14(2018)</strain>
    </source>
</reference>
<comment type="subunit">
    <text evidence="12">Interacts with PEX5, probably required to target it into peroxisomes.</text>
</comment>
<evidence type="ECO:0000256" key="13">
    <source>
        <dbReference type="ARBA" id="ARBA00038849"/>
    </source>
</evidence>
<keyword evidence="7" id="KW-0560">Oxidoreductase</keyword>
<dbReference type="EMBL" id="CP031263">
    <property type="protein sequence ID" value="AXH93202.1"/>
    <property type="molecule type" value="Genomic_DNA"/>
</dbReference>
<dbReference type="EC" id="1.3.1.38" evidence="13"/>
<keyword evidence="9" id="KW-0576">Peroxisome</keyword>
<dbReference type="InterPro" id="IPR036291">
    <property type="entry name" value="NAD(P)-bd_dom_sf"/>
</dbReference>
<keyword evidence="4" id="KW-0597">Phosphoprotein</keyword>
<dbReference type="PANTHER" id="PTHR24317">
    <property type="entry name" value="PEROXISOMAL TRANS-2-ENOYL-COA REDUCTASE"/>
    <property type="match status" value="1"/>
</dbReference>
<dbReference type="PRINTS" id="PR00081">
    <property type="entry name" value="GDHRDH"/>
</dbReference>
<comment type="catalytic activity">
    <reaction evidence="20">
        <text>(2E)-octenoyl-CoA + NADPH + H(+) = octanoyl-CoA + NADP(+)</text>
        <dbReference type="Rhea" id="RHEA:44952"/>
        <dbReference type="ChEBI" id="CHEBI:15378"/>
        <dbReference type="ChEBI" id="CHEBI:57386"/>
        <dbReference type="ChEBI" id="CHEBI:57783"/>
        <dbReference type="ChEBI" id="CHEBI:58349"/>
        <dbReference type="ChEBI" id="CHEBI:62242"/>
    </reaction>
    <physiologicalReaction direction="left-to-right" evidence="20">
        <dbReference type="Rhea" id="RHEA:44953"/>
    </physiologicalReaction>
</comment>
<dbReference type="InterPro" id="IPR002347">
    <property type="entry name" value="SDR_fam"/>
</dbReference>
<evidence type="ECO:0000256" key="17">
    <source>
        <dbReference type="ARBA" id="ARBA00049108"/>
    </source>
</evidence>
<comment type="catalytic activity">
    <reaction evidence="16">
        <text>(2E)-tetradecenoyl-CoA + NADPH + H(+) = tetradecanoyl-CoA + NADP(+)</text>
        <dbReference type="Rhea" id="RHEA:44968"/>
        <dbReference type="ChEBI" id="CHEBI:15378"/>
        <dbReference type="ChEBI" id="CHEBI:57385"/>
        <dbReference type="ChEBI" id="CHEBI:57783"/>
        <dbReference type="ChEBI" id="CHEBI:58349"/>
        <dbReference type="ChEBI" id="CHEBI:61405"/>
    </reaction>
    <physiologicalReaction direction="left-to-right" evidence="16">
        <dbReference type="Rhea" id="RHEA:44969"/>
    </physiologicalReaction>
</comment>
<evidence type="ECO:0000256" key="16">
    <source>
        <dbReference type="ARBA" id="ARBA00048686"/>
    </source>
</evidence>
<dbReference type="Gene3D" id="3.40.50.720">
    <property type="entry name" value="NAD(P)-binding Rossmann-like Domain"/>
    <property type="match status" value="1"/>
</dbReference>
<dbReference type="InterPro" id="IPR052388">
    <property type="entry name" value="Peroxisomal_t2-enoyl-CoA_red"/>
</dbReference>
<comment type="subcellular location">
    <subcellularLocation>
        <location evidence="1">Peroxisome</location>
    </subcellularLocation>
</comment>
<evidence type="ECO:0000256" key="7">
    <source>
        <dbReference type="ARBA" id="ARBA00023002"/>
    </source>
</evidence>
<evidence type="ECO:0000256" key="5">
    <source>
        <dbReference type="ARBA" id="ARBA00022832"/>
    </source>
</evidence>
<dbReference type="PRINTS" id="PR00080">
    <property type="entry name" value="SDRFAMILY"/>
</dbReference>
<evidence type="ECO:0000256" key="8">
    <source>
        <dbReference type="ARBA" id="ARBA00023098"/>
    </source>
</evidence>
<comment type="pathway">
    <text evidence="2">Lipid metabolism.</text>
</comment>
<comment type="catalytic activity">
    <reaction evidence="17">
        <text>(2E)-hexenoyl-CoA + NADPH + H(+) = hexanoyl-CoA + NADP(+)</text>
        <dbReference type="Rhea" id="RHEA:44956"/>
        <dbReference type="ChEBI" id="CHEBI:15378"/>
        <dbReference type="ChEBI" id="CHEBI:57783"/>
        <dbReference type="ChEBI" id="CHEBI:58349"/>
        <dbReference type="ChEBI" id="CHEBI:62077"/>
        <dbReference type="ChEBI" id="CHEBI:62620"/>
    </reaction>
    <physiologicalReaction direction="left-to-right" evidence="17">
        <dbReference type="Rhea" id="RHEA:44957"/>
    </physiologicalReaction>
</comment>
<keyword evidence="5" id="KW-0276">Fatty acid metabolism</keyword>
<keyword evidence="3" id="KW-0444">Lipid biosynthesis</keyword>
<dbReference type="Proteomes" id="UP000253958">
    <property type="component" value="Chromosome"/>
</dbReference>
<dbReference type="RefSeq" id="WP_114920674.1">
    <property type="nucleotide sequence ID" value="NZ_CP031263.1"/>
</dbReference>
<keyword evidence="6" id="KW-0521">NADP</keyword>
<evidence type="ECO:0000313" key="22">
    <source>
        <dbReference type="Proteomes" id="UP000253958"/>
    </source>
</evidence>
<dbReference type="GO" id="GO:0006633">
    <property type="term" value="P:fatty acid biosynthetic process"/>
    <property type="evidence" value="ECO:0007669"/>
    <property type="project" value="UniProtKB-KW"/>
</dbReference>
<comment type="catalytic activity">
    <reaction evidence="18">
        <text>a (2E)-enoyl-CoA + NADPH + H(+) = a 2,3-saturated acyl-CoA + NADP(+)</text>
        <dbReference type="Rhea" id="RHEA:33763"/>
        <dbReference type="ChEBI" id="CHEBI:15378"/>
        <dbReference type="ChEBI" id="CHEBI:57783"/>
        <dbReference type="ChEBI" id="CHEBI:58349"/>
        <dbReference type="ChEBI" id="CHEBI:58856"/>
        <dbReference type="ChEBI" id="CHEBI:65111"/>
        <dbReference type="EC" id="1.3.1.38"/>
    </reaction>
    <physiologicalReaction direction="left-to-right" evidence="18">
        <dbReference type="Rhea" id="RHEA:33764"/>
    </physiologicalReaction>
</comment>
<dbReference type="AlphaFoldDB" id="A0A6N3K6D4"/>
<evidence type="ECO:0000256" key="3">
    <source>
        <dbReference type="ARBA" id="ARBA00022516"/>
    </source>
</evidence>
<keyword evidence="8" id="KW-0443">Lipid metabolism</keyword>
<reference evidence="21 22" key="1">
    <citation type="submission" date="2018-07" db="EMBL/GenBank/DDBJ databases">
        <authorList>
            <person name="Ye Y."/>
        </authorList>
    </citation>
    <scope>NUCLEOTIDE SEQUENCE [LARGE SCALE GENOMIC DNA]</scope>
    <source>
        <strain evidence="22">H14(2018)</strain>
    </source>
</reference>
<evidence type="ECO:0000256" key="19">
    <source>
        <dbReference type="ARBA" id="ARBA00049386"/>
    </source>
</evidence>
<accession>A0A6N3K6D4</accession>
<comment type="catalytic activity">
    <reaction evidence="15">
        <text>(2E)-dodecenoyl-CoA + NADPH + H(+) = dodecanoyl-CoA + NADP(+)</text>
        <dbReference type="Rhea" id="RHEA:44964"/>
        <dbReference type="ChEBI" id="CHEBI:15378"/>
        <dbReference type="ChEBI" id="CHEBI:57330"/>
        <dbReference type="ChEBI" id="CHEBI:57375"/>
        <dbReference type="ChEBI" id="CHEBI:57783"/>
        <dbReference type="ChEBI" id="CHEBI:58349"/>
    </reaction>
    <physiologicalReaction direction="left-to-right" evidence="15">
        <dbReference type="Rhea" id="RHEA:44965"/>
    </physiologicalReaction>
</comment>
<dbReference type="SUPFAM" id="SSF51735">
    <property type="entry name" value="NAD(P)-binding Rossmann-fold domains"/>
    <property type="match status" value="1"/>
</dbReference>